<feature type="chain" id="PRO_5021980450" description="IgGFc-binding protein N-terminal domain-containing protein" evidence="2">
    <location>
        <begin position="31"/>
        <end position="1332"/>
    </location>
</feature>
<gene>
    <name evidence="3" type="ORF">CLA01_41220</name>
</gene>
<evidence type="ECO:0000256" key="2">
    <source>
        <dbReference type="SAM" id="SignalP"/>
    </source>
</evidence>
<reference evidence="3 4" key="1">
    <citation type="submission" date="2019-07" db="EMBL/GenBank/DDBJ databases">
        <title>Whole genome shotgun sequence of Chryseobacterium lathyri NBRC 105250.</title>
        <authorList>
            <person name="Hosoyama A."/>
            <person name="Uohara A."/>
            <person name="Ohji S."/>
            <person name="Ichikawa N."/>
        </authorList>
    </citation>
    <scope>NUCLEOTIDE SEQUENCE [LARGE SCALE GENOMIC DNA]</scope>
    <source>
        <strain evidence="3 4">NBRC 105250</strain>
    </source>
</reference>
<evidence type="ECO:0000313" key="3">
    <source>
        <dbReference type="EMBL" id="GEN74050.1"/>
    </source>
</evidence>
<proteinExistence type="predicted"/>
<dbReference type="SUPFAM" id="SSF103647">
    <property type="entry name" value="TSP type-3 repeat"/>
    <property type="match status" value="1"/>
</dbReference>
<keyword evidence="2" id="KW-0732">Signal</keyword>
<evidence type="ECO:0008006" key="5">
    <source>
        <dbReference type="Google" id="ProtNLM"/>
    </source>
</evidence>
<feature type="signal peptide" evidence="2">
    <location>
        <begin position="1"/>
        <end position="30"/>
    </location>
</feature>
<dbReference type="InterPro" id="IPR028974">
    <property type="entry name" value="TSP_type-3_rpt"/>
</dbReference>
<evidence type="ECO:0000313" key="4">
    <source>
        <dbReference type="Proteomes" id="UP000321150"/>
    </source>
</evidence>
<dbReference type="OrthoDB" id="1208848at2"/>
<organism evidence="3 4">
    <name type="scientific">Chryseobacterium lathyri</name>
    <dbReference type="NCBI Taxonomy" id="395933"/>
    <lineage>
        <taxon>Bacteria</taxon>
        <taxon>Pseudomonadati</taxon>
        <taxon>Bacteroidota</taxon>
        <taxon>Flavobacteriia</taxon>
        <taxon>Flavobacteriales</taxon>
        <taxon>Weeksellaceae</taxon>
        <taxon>Chryseobacterium group</taxon>
        <taxon>Chryseobacterium</taxon>
    </lineage>
</organism>
<dbReference type="EMBL" id="BJYI01000025">
    <property type="protein sequence ID" value="GEN74050.1"/>
    <property type="molecule type" value="Genomic_DNA"/>
</dbReference>
<dbReference type="GO" id="GO:0005509">
    <property type="term" value="F:calcium ion binding"/>
    <property type="evidence" value="ECO:0007669"/>
    <property type="project" value="InterPro"/>
</dbReference>
<comment type="caution">
    <text evidence="3">The sequence shown here is derived from an EMBL/GenBank/DDBJ whole genome shotgun (WGS) entry which is preliminary data.</text>
</comment>
<dbReference type="RefSeq" id="WP_111961009.1">
    <property type="nucleotide sequence ID" value="NZ_BJYI01000025.1"/>
</dbReference>
<accession>A0A511YFS0</accession>
<evidence type="ECO:0000256" key="1">
    <source>
        <dbReference type="SAM" id="MobiDB-lite"/>
    </source>
</evidence>
<sequence>MKKKYLHKNNVLHILILFFAFLVTPQLSFAQDADGDGITNTTDLDDDNDGVPDTIESPDCFYTKAELDAMYTLTTDYTGIVYVPANTLKSQLTDGNLNTYIYAAAQAVNNKAVLQLNYGTQSVKLNSITVKSLNSNPFYYLGGATYILQGWNGTAWVNLSVPYLPISDADGFAGGQHIFTNTITPTIAYTQYRIFGTALAGVNNDLSYISEIVPDYGIIESNYPKASCTGFRNDSDSDGTPNYLETDSDNDGCPDAYEARVTGATKTTFSFSPLTVGLNGLSNSVETSSDSGVLNYTSFFDPYAVSGVLNSCADRDGDGIDNIYDIDNDNDGIPDTIEAPSCFYTKNELNASYTLNSDYSLFYVGGPTDIKTSLTDKNTNTYVYTSAQTVAGKTILQLNYPQYVKLSSIAVTSPFAGVNPFYYTGNSTYTLEGWNGSSWITLSTAYTPTSEADGFAGNTHVFSITTPNYYTQYRIQGSGTGFTDLAYMAELVVNYDPTTTYPKAICSEDTNGDGIPNFFDTDSDGDGCSDAYEAHVTGAVKTTFTIPGPYGTNGLANSVEMHVDSGTINYTSTYTDYAINGNLSLCIDSDNDGVPDPIDIDDDNDGVPDSTESPECFYSYVELLKFSSFSSDLSFSVGGLNQLNNSIYENNLDTNPLNGSQFTDNQNITGKSVFDFTIVSKAQLTKLVIPVQNSINFFNFGSTARLEGWDGTDWVDLTGNINPALTATPADNNTVGQIGINSIVFNLTQNQGAYNRYRVLGVSGTVYSFSQIQEVVPVFGNYNSSLNFKGNCSADLDGDGLPNHLDLDSDGDLCNDSFESGATNNPGTPVIGSASNVGANGLADMLETTPDSGAINYTSTYTSFANSVDYNKCLDYDGDGVPDVVDLDDDNDGILDVTENSGCGASTYKVGYLDVILANNDVENVRNILTDLTNFGPSGTIPYTLQFVPLTTPVSQASIEAQGIDMIYVGSSANACGASSPSTICTAGVASASDMNAILTWSKAELDNFVFAVQNEAGYYGYAVDDNNVNSNYLTNSGQFILGSSAPFGASSTYDQAGSVQNTFGGAGLDVLFQDYYGRPSVARSIPYNDIILSDATDINNQIIATGNTNNVNSGTLNIRNLSRIIANSFAYGIKIQTSKDCDFDGDGIVNRFDNNSDGGSGLINYDSCFDAVEGAGSITPSQVDSSGRIIGAVNANGVPLLISGGQGIGTYTDPAQDPDCFLVPFCYKPAATVGTTLNSVYGITALGRAGNDGDGNVTNDWPMIRKGAHIVLEAKTKGFVINRLNDAQIAAIPGANLVEGMIVYNTSQDCLQINTDGTPTGWKCYNTQTCP</sequence>
<dbReference type="Proteomes" id="UP000321150">
    <property type="component" value="Unassembled WGS sequence"/>
</dbReference>
<name>A0A511YFS0_9FLAO</name>
<protein>
    <recommendedName>
        <fullName evidence="5">IgGFc-binding protein N-terminal domain-containing protein</fullName>
    </recommendedName>
</protein>
<feature type="region of interest" description="Disordered" evidence="1">
    <location>
        <begin position="232"/>
        <end position="251"/>
    </location>
</feature>